<organism evidence="4 5">
    <name type="scientific">Quercus lobata</name>
    <name type="common">Valley oak</name>
    <dbReference type="NCBI Taxonomy" id="97700"/>
    <lineage>
        <taxon>Eukaryota</taxon>
        <taxon>Viridiplantae</taxon>
        <taxon>Streptophyta</taxon>
        <taxon>Embryophyta</taxon>
        <taxon>Tracheophyta</taxon>
        <taxon>Spermatophyta</taxon>
        <taxon>Magnoliopsida</taxon>
        <taxon>eudicotyledons</taxon>
        <taxon>Gunneridae</taxon>
        <taxon>Pentapetalae</taxon>
        <taxon>rosids</taxon>
        <taxon>fabids</taxon>
        <taxon>Fagales</taxon>
        <taxon>Fagaceae</taxon>
        <taxon>Quercus</taxon>
    </lineage>
</organism>
<dbReference type="PANTHER" id="PTHR31286:SF167">
    <property type="entry name" value="OS09G0268800 PROTEIN"/>
    <property type="match status" value="1"/>
</dbReference>
<evidence type="ECO:0000259" key="3">
    <source>
        <dbReference type="Pfam" id="PF14111"/>
    </source>
</evidence>
<dbReference type="SUPFAM" id="SSF56219">
    <property type="entry name" value="DNase I-like"/>
    <property type="match status" value="1"/>
</dbReference>
<dbReference type="Proteomes" id="UP000594261">
    <property type="component" value="Chromosome 3"/>
</dbReference>
<evidence type="ECO:0000313" key="4">
    <source>
        <dbReference type="EnsemblPlants" id="QL03p048232:mrna"/>
    </source>
</evidence>
<dbReference type="PANTHER" id="PTHR31286">
    <property type="entry name" value="GLYCINE-RICH CELL WALL STRUCTURAL PROTEIN 1.8-LIKE"/>
    <property type="match status" value="1"/>
</dbReference>
<dbReference type="Gramene" id="QL03p048232:mrna">
    <property type="protein sequence ID" value="QL03p048232:mrna"/>
    <property type="gene ID" value="QL03p048232"/>
</dbReference>
<feature type="chain" id="PRO_5029633253" description="DUF4283 domain-containing protein" evidence="2">
    <location>
        <begin position="16"/>
        <end position="424"/>
    </location>
</feature>
<feature type="domain" description="DUF4283" evidence="3">
    <location>
        <begin position="50"/>
        <end position="115"/>
    </location>
</feature>
<dbReference type="InterPro" id="IPR025558">
    <property type="entry name" value="DUF4283"/>
</dbReference>
<accession>A0A7N2L7G6</accession>
<dbReference type="EnsemblPlants" id="QL03p048232:mrna">
    <property type="protein sequence ID" value="QL03p048232:mrna"/>
    <property type="gene ID" value="QL03p048232"/>
</dbReference>
<name>A0A7N2L7G6_QUELO</name>
<dbReference type="AlphaFoldDB" id="A0A7N2L7G6"/>
<dbReference type="Pfam" id="PF14111">
    <property type="entry name" value="DUF4283"/>
    <property type="match status" value="1"/>
</dbReference>
<dbReference type="Gene3D" id="3.60.10.10">
    <property type="entry name" value="Endonuclease/exonuclease/phosphatase"/>
    <property type="match status" value="1"/>
</dbReference>
<dbReference type="InterPro" id="IPR036691">
    <property type="entry name" value="Endo/exonu/phosph_ase_sf"/>
</dbReference>
<evidence type="ECO:0000313" key="5">
    <source>
        <dbReference type="Proteomes" id="UP000594261"/>
    </source>
</evidence>
<keyword evidence="2" id="KW-0732">Signal</keyword>
<protein>
    <recommendedName>
        <fullName evidence="3">DUF4283 domain-containing protein</fullName>
    </recommendedName>
</protein>
<proteinExistence type="predicted"/>
<reference evidence="4" key="2">
    <citation type="submission" date="2021-01" db="UniProtKB">
        <authorList>
            <consortium name="EnsemblPlants"/>
        </authorList>
    </citation>
    <scope>IDENTIFICATION</scope>
</reference>
<evidence type="ECO:0000256" key="2">
    <source>
        <dbReference type="SAM" id="SignalP"/>
    </source>
</evidence>
<sequence length="424" mass="47905">MLMVILSFVMPHVCSFNFASLSHGRFLTPLGFGLVGLLLLRVPSFFMMAGKFLTKRVVNVEAVARTFKPLRKTVGELKIRDSGGNILLFEFEDELDLLRVLEFEPWSYDKNLVVFEHTPNIESVPNLTYSKTRFWVQLHNIPEKSMNQETGEAVGNNIGTTVQVANPGYEGSGNEFLRKGPSMEKNTSTAKTSVNKVFVPQPNPMSDAEQSLDKVSNENLPTPSAFQAPIKYGLSNASNHNSEVEALARVLKKKRLDMGIVENKENFPVTKNELVTLINNKDPKLVFIMETKMEKDGFERIRRKIQYDHMFVVPLHNQGDGLALFWKNEISVAVQNSSDNHIDTVVNQACLLLCFILLESHVLYTSIGDLPLETSQLFRIINRRSNSSFEDSVIEVKLLQSRFVKAFGTNLLASTWSHERKVHV</sequence>
<keyword evidence="5" id="KW-1185">Reference proteome</keyword>
<reference evidence="4 5" key="1">
    <citation type="journal article" date="2016" name="G3 (Bethesda)">
        <title>First Draft Assembly and Annotation of the Genome of a California Endemic Oak Quercus lobata Nee (Fagaceae).</title>
        <authorList>
            <person name="Sork V.L."/>
            <person name="Fitz-Gibbon S.T."/>
            <person name="Puiu D."/>
            <person name="Crepeau M."/>
            <person name="Gugger P.F."/>
            <person name="Sherman R."/>
            <person name="Stevens K."/>
            <person name="Langley C.H."/>
            <person name="Pellegrini M."/>
            <person name="Salzberg S.L."/>
        </authorList>
    </citation>
    <scope>NUCLEOTIDE SEQUENCE [LARGE SCALE GENOMIC DNA]</scope>
    <source>
        <strain evidence="4 5">cv. SW786</strain>
    </source>
</reference>
<dbReference type="EMBL" id="LRBV02000003">
    <property type="status" value="NOT_ANNOTATED_CDS"/>
    <property type="molecule type" value="Genomic_DNA"/>
</dbReference>
<dbReference type="InterPro" id="IPR040256">
    <property type="entry name" value="At4g02000-like"/>
</dbReference>
<feature type="region of interest" description="Disordered" evidence="1">
    <location>
        <begin position="174"/>
        <end position="220"/>
    </location>
</feature>
<feature type="signal peptide" evidence="2">
    <location>
        <begin position="1"/>
        <end position="15"/>
    </location>
</feature>
<evidence type="ECO:0000256" key="1">
    <source>
        <dbReference type="SAM" id="MobiDB-lite"/>
    </source>
</evidence>
<dbReference type="InParanoid" id="A0A7N2L7G6"/>
<feature type="compositionally biased region" description="Polar residues" evidence="1">
    <location>
        <begin position="184"/>
        <end position="195"/>
    </location>
</feature>